<keyword evidence="3" id="KW-1185">Reference proteome</keyword>
<dbReference type="PANTHER" id="PTHR37489:SF1">
    <property type="entry name" value="DUF3500 DOMAIN-CONTAINING PROTEIN"/>
    <property type="match status" value="1"/>
</dbReference>
<keyword evidence="1" id="KW-0732">Signal</keyword>
<protein>
    <recommendedName>
        <fullName evidence="4">DUF3500 domain-containing protein</fullName>
    </recommendedName>
</protein>
<dbReference type="RefSeq" id="WP_197530863.1">
    <property type="nucleotide sequence ID" value="NZ_SJPS01000007.1"/>
</dbReference>
<evidence type="ECO:0000256" key="1">
    <source>
        <dbReference type="SAM" id="SignalP"/>
    </source>
</evidence>
<dbReference type="PANTHER" id="PTHR37489">
    <property type="entry name" value="DUF3500 DOMAIN-CONTAINING PROTEIN"/>
    <property type="match status" value="1"/>
</dbReference>
<evidence type="ECO:0000313" key="3">
    <source>
        <dbReference type="Proteomes" id="UP000318437"/>
    </source>
</evidence>
<name>A0A5C6CFA6_9BACT</name>
<dbReference type="Proteomes" id="UP000318437">
    <property type="component" value="Unassembled WGS sequence"/>
</dbReference>
<accession>A0A5C6CFA6</accession>
<dbReference type="AlphaFoldDB" id="A0A5C6CFA6"/>
<feature type="chain" id="PRO_5022723505" description="DUF3500 domain-containing protein" evidence="1">
    <location>
        <begin position="18"/>
        <end position="358"/>
    </location>
</feature>
<proteinExistence type="predicted"/>
<evidence type="ECO:0008006" key="4">
    <source>
        <dbReference type="Google" id="ProtNLM"/>
    </source>
</evidence>
<reference evidence="2 3" key="1">
    <citation type="submission" date="2019-02" db="EMBL/GenBank/DDBJ databases">
        <title>Deep-cultivation of Planctomycetes and their phenomic and genomic characterization uncovers novel biology.</title>
        <authorList>
            <person name="Wiegand S."/>
            <person name="Jogler M."/>
            <person name="Boedeker C."/>
            <person name="Pinto D."/>
            <person name="Vollmers J."/>
            <person name="Rivas-Marin E."/>
            <person name="Kohn T."/>
            <person name="Peeters S.H."/>
            <person name="Heuer A."/>
            <person name="Rast P."/>
            <person name="Oberbeckmann S."/>
            <person name="Bunk B."/>
            <person name="Jeske O."/>
            <person name="Meyerdierks A."/>
            <person name="Storesund J.E."/>
            <person name="Kallscheuer N."/>
            <person name="Luecker S."/>
            <person name="Lage O.M."/>
            <person name="Pohl T."/>
            <person name="Merkel B.J."/>
            <person name="Hornburger P."/>
            <person name="Mueller R.-W."/>
            <person name="Bruemmer F."/>
            <person name="Labrenz M."/>
            <person name="Spormann A.M."/>
            <person name="Op Den Camp H."/>
            <person name="Overmann J."/>
            <person name="Amann R."/>
            <person name="Jetten M.S.M."/>
            <person name="Mascher T."/>
            <person name="Medema M.H."/>
            <person name="Devos D.P."/>
            <person name="Kaster A.-K."/>
            <person name="Ovreas L."/>
            <person name="Rohde M."/>
            <person name="Galperin M.Y."/>
            <person name="Jogler C."/>
        </authorList>
    </citation>
    <scope>NUCLEOTIDE SEQUENCE [LARGE SCALE GENOMIC DNA]</scope>
    <source>
        <strain evidence="2 3">Pla144</strain>
    </source>
</reference>
<dbReference type="EMBL" id="SJPS01000007">
    <property type="protein sequence ID" value="TWU22802.1"/>
    <property type="molecule type" value="Genomic_DNA"/>
</dbReference>
<dbReference type="Pfam" id="PF12006">
    <property type="entry name" value="DUF3500"/>
    <property type="match status" value="1"/>
</dbReference>
<dbReference type="InterPro" id="IPR021889">
    <property type="entry name" value="DUF3500"/>
</dbReference>
<comment type="caution">
    <text evidence="2">The sequence shown here is derived from an EMBL/GenBank/DDBJ whole genome shotgun (WGS) entry which is preliminary data.</text>
</comment>
<feature type="signal peptide" evidence="1">
    <location>
        <begin position="1"/>
        <end position="17"/>
    </location>
</feature>
<sequence precursor="true">MKSLVISCCFFLSYCFGAIVFDAMVSEAHEPFVVVDSDAMRQAVLAWRATLGPELAKQASFEFAGPERTGWHFVPKDRVGVNWHDMNLEQCRAAHNLLRIALSSHGYFKALTIMSLEQELRRLEANRPNAQNVRDPERYWFALFGDPSTDEPWGWRVEGHHLSLNFSSVTGQVVSVTPAFFGTNPAELRDGPRAGLRVLGTEEDLGRELITSCTSAQLTTAMIAETAPGDVIALPGLEINFGEPEGLSAEEMSDAQQALLHKLLEEIVGNFNEELKERTLDELEHADFDKLHFGWAGSVEVGKGHYFRIHGPTLVIEYDNTQNNANHAHLVWHSPDNNFGADYLRRHYAESPHHQPAK</sequence>
<organism evidence="2 3">
    <name type="scientific">Bythopirellula polymerisocia</name>
    <dbReference type="NCBI Taxonomy" id="2528003"/>
    <lineage>
        <taxon>Bacteria</taxon>
        <taxon>Pseudomonadati</taxon>
        <taxon>Planctomycetota</taxon>
        <taxon>Planctomycetia</taxon>
        <taxon>Pirellulales</taxon>
        <taxon>Lacipirellulaceae</taxon>
        <taxon>Bythopirellula</taxon>
    </lineage>
</organism>
<evidence type="ECO:0000313" key="2">
    <source>
        <dbReference type="EMBL" id="TWU22802.1"/>
    </source>
</evidence>
<gene>
    <name evidence="2" type="ORF">Pla144_42630</name>
</gene>